<feature type="domain" description="EF-hand" evidence="3">
    <location>
        <begin position="58"/>
        <end position="93"/>
    </location>
</feature>
<comment type="caution">
    <text evidence="4">The sequence shown here is derived from an EMBL/GenBank/DDBJ whole genome shotgun (WGS) entry which is preliminary data.</text>
</comment>
<name>A0A9W9HZV9_9EURO</name>
<evidence type="ECO:0000313" key="4">
    <source>
        <dbReference type="EMBL" id="KAJ5160671.1"/>
    </source>
</evidence>
<dbReference type="InterPro" id="IPR011992">
    <property type="entry name" value="EF-hand-dom_pair"/>
</dbReference>
<dbReference type="Pfam" id="PF13405">
    <property type="entry name" value="EF-hand_6"/>
    <property type="match status" value="1"/>
</dbReference>
<evidence type="ECO:0000313" key="5">
    <source>
        <dbReference type="Proteomes" id="UP001149163"/>
    </source>
</evidence>
<protein>
    <recommendedName>
        <fullName evidence="3">EF-hand domain-containing protein</fullName>
    </recommendedName>
</protein>
<dbReference type="Proteomes" id="UP001149163">
    <property type="component" value="Unassembled WGS sequence"/>
</dbReference>
<gene>
    <name evidence="4" type="ORF">N7482_007675</name>
</gene>
<keyword evidence="5" id="KW-1185">Reference proteome</keyword>
<dbReference type="InterPro" id="IPR002048">
    <property type="entry name" value="EF_hand_dom"/>
</dbReference>
<feature type="compositionally biased region" description="Polar residues" evidence="2">
    <location>
        <begin position="91"/>
        <end position="108"/>
    </location>
</feature>
<reference evidence="4" key="1">
    <citation type="submission" date="2022-11" db="EMBL/GenBank/DDBJ databases">
        <authorList>
            <person name="Petersen C."/>
        </authorList>
    </citation>
    <scope>NUCLEOTIDE SEQUENCE</scope>
    <source>
        <strain evidence="4">IBT 26290</strain>
    </source>
</reference>
<keyword evidence="1" id="KW-0106">Calcium</keyword>
<reference evidence="4" key="2">
    <citation type="journal article" date="2023" name="IMA Fungus">
        <title>Comparative genomic study of the Penicillium genus elucidates a diverse pangenome and 15 lateral gene transfer events.</title>
        <authorList>
            <person name="Petersen C."/>
            <person name="Sorensen T."/>
            <person name="Nielsen M.R."/>
            <person name="Sondergaard T.E."/>
            <person name="Sorensen J.L."/>
            <person name="Fitzpatrick D.A."/>
            <person name="Frisvad J.C."/>
            <person name="Nielsen K.L."/>
        </authorList>
    </citation>
    <scope>NUCLEOTIDE SEQUENCE</scope>
    <source>
        <strain evidence="4">IBT 26290</strain>
    </source>
</reference>
<dbReference type="Gene3D" id="1.10.238.10">
    <property type="entry name" value="EF-hand"/>
    <property type="match status" value="1"/>
</dbReference>
<proteinExistence type="predicted"/>
<dbReference type="RefSeq" id="XP_056542228.1">
    <property type="nucleotide sequence ID" value="XM_056689799.1"/>
</dbReference>
<accession>A0A9W9HZV9</accession>
<dbReference type="SUPFAM" id="SSF47473">
    <property type="entry name" value="EF-hand"/>
    <property type="match status" value="1"/>
</dbReference>
<dbReference type="EMBL" id="JAPQKN010000004">
    <property type="protein sequence ID" value="KAJ5160671.1"/>
    <property type="molecule type" value="Genomic_DNA"/>
</dbReference>
<evidence type="ECO:0000259" key="3">
    <source>
        <dbReference type="PROSITE" id="PS50222"/>
    </source>
</evidence>
<sequence>MCNKRCKERSRELSEENPFADVDAAWLAMSDDQMFEAVRSDDKDHFTYEEFLKQSVWEDSSDVRELFDRFDRNKDGVITVDEMREPEEEGNPNQSENPAQRPVSTATVTAERRDEL</sequence>
<dbReference type="AlphaFoldDB" id="A0A9W9HZV9"/>
<dbReference type="InterPro" id="IPR018247">
    <property type="entry name" value="EF_Hand_1_Ca_BS"/>
</dbReference>
<dbReference type="GO" id="GO:0005509">
    <property type="term" value="F:calcium ion binding"/>
    <property type="evidence" value="ECO:0007669"/>
    <property type="project" value="InterPro"/>
</dbReference>
<evidence type="ECO:0000256" key="1">
    <source>
        <dbReference type="ARBA" id="ARBA00022837"/>
    </source>
</evidence>
<dbReference type="PROSITE" id="PS00018">
    <property type="entry name" value="EF_HAND_1"/>
    <property type="match status" value="1"/>
</dbReference>
<feature type="region of interest" description="Disordered" evidence="2">
    <location>
        <begin position="77"/>
        <end position="116"/>
    </location>
</feature>
<dbReference type="PROSITE" id="PS50222">
    <property type="entry name" value="EF_HAND_2"/>
    <property type="match status" value="1"/>
</dbReference>
<dbReference type="OrthoDB" id="3799936at2759"/>
<dbReference type="GeneID" id="81428975"/>
<evidence type="ECO:0000256" key="2">
    <source>
        <dbReference type="SAM" id="MobiDB-lite"/>
    </source>
</evidence>
<organism evidence="4 5">
    <name type="scientific">Penicillium canariense</name>
    <dbReference type="NCBI Taxonomy" id="189055"/>
    <lineage>
        <taxon>Eukaryota</taxon>
        <taxon>Fungi</taxon>
        <taxon>Dikarya</taxon>
        <taxon>Ascomycota</taxon>
        <taxon>Pezizomycotina</taxon>
        <taxon>Eurotiomycetes</taxon>
        <taxon>Eurotiomycetidae</taxon>
        <taxon>Eurotiales</taxon>
        <taxon>Aspergillaceae</taxon>
        <taxon>Penicillium</taxon>
    </lineage>
</organism>